<name>A0A371FAN2_MUCPR</name>
<evidence type="ECO:0000313" key="2">
    <source>
        <dbReference type="Proteomes" id="UP000257109"/>
    </source>
</evidence>
<keyword evidence="2" id="KW-1185">Reference proteome</keyword>
<evidence type="ECO:0000313" key="1">
    <source>
        <dbReference type="EMBL" id="RDX75357.1"/>
    </source>
</evidence>
<reference evidence="1" key="1">
    <citation type="submission" date="2018-05" db="EMBL/GenBank/DDBJ databases">
        <title>Draft genome of Mucuna pruriens seed.</title>
        <authorList>
            <person name="Nnadi N.E."/>
            <person name="Vos R."/>
            <person name="Hasami M.H."/>
            <person name="Devisetty U.K."/>
            <person name="Aguiy J.C."/>
        </authorList>
    </citation>
    <scope>NUCLEOTIDE SEQUENCE [LARGE SCALE GENOMIC DNA]</scope>
    <source>
        <strain evidence="1">JCA_2017</strain>
    </source>
</reference>
<accession>A0A371FAN2</accession>
<organism evidence="1 2">
    <name type="scientific">Mucuna pruriens</name>
    <name type="common">Velvet bean</name>
    <name type="synonym">Dolichos pruriens</name>
    <dbReference type="NCBI Taxonomy" id="157652"/>
    <lineage>
        <taxon>Eukaryota</taxon>
        <taxon>Viridiplantae</taxon>
        <taxon>Streptophyta</taxon>
        <taxon>Embryophyta</taxon>
        <taxon>Tracheophyta</taxon>
        <taxon>Spermatophyta</taxon>
        <taxon>Magnoliopsida</taxon>
        <taxon>eudicotyledons</taxon>
        <taxon>Gunneridae</taxon>
        <taxon>Pentapetalae</taxon>
        <taxon>rosids</taxon>
        <taxon>fabids</taxon>
        <taxon>Fabales</taxon>
        <taxon>Fabaceae</taxon>
        <taxon>Papilionoideae</taxon>
        <taxon>50 kb inversion clade</taxon>
        <taxon>NPAAA clade</taxon>
        <taxon>indigoferoid/millettioid clade</taxon>
        <taxon>Phaseoleae</taxon>
        <taxon>Mucuna</taxon>
    </lineage>
</organism>
<dbReference type="AlphaFoldDB" id="A0A371FAN2"/>
<comment type="caution">
    <text evidence="1">The sequence shown here is derived from an EMBL/GenBank/DDBJ whole genome shotgun (WGS) entry which is preliminary data.</text>
</comment>
<feature type="non-terminal residue" evidence="1">
    <location>
        <position position="1"/>
    </location>
</feature>
<sequence>MKELGKLKYFLGIGVAYSKQDVDYGGLVLDKISIFEHCMFWGGKKSSNMEKQAKCGCSD</sequence>
<gene>
    <name evidence="1" type="ORF">CR513_44770</name>
</gene>
<dbReference type="EMBL" id="QJKJ01009868">
    <property type="protein sequence ID" value="RDX75357.1"/>
    <property type="molecule type" value="Genomic_DNA"/>
</dbReference>
<proteinExistence type="predicted"/>
<dbReference type="Proteomes" id="UP000257109">
    <property type="component" value="Unassembled WGS sequence"/>
</dbReference>
<dbReference type="OrthoDB" id="414945at2759"/>
<evidence type="ECO:0008006" key="3">
    <source>
        <dbReference type="Google" id="ProtNLM"/>
    </source>
</evidence>
<protein>
    <recommendedName>
        <fullName evidence="3">Mitochondrial protein</fullName>
    </recommendedName>
</protein>